<evidence type="ECO:0000256" key="6">
    <source>
        <dbReference type="ARBA" id="ARBA00008391"/>
    </source>
</evidence>
<evidence type="ECO:0000256" key="11">
    <source>
        <dbReference type="ARBA" id="ARBA00022726"/>
    </source>
</evidence>
<keyword evidence="7 16" id="KW-0963">Cytoplasm</keyword>
<reference evidence="18 19" key="1">
    <citation type="submission" date="2020-10" db="EMBL/GenBank/DDBJ databases">
        <title>ChiBAC.</title>
        <authorList>
            <person name="Zenner C."/>
            <person name="Hitch T.C.A."/>
            <person name="Clavel T."/>
        </authorList>
    </citation>
    <scope>NUCLEOTIDE SEQUENCE [LARGE SCALE GENOMIC DNA]</scope>
    <source>
        <strain evidence="18 19">DSM 108706</strain>
    </source>
</reference>
<comment type="caution">
    <text evidence="18">The sequence shown here is derived from an EMBL/GenBank/DDBJ whole genome shotgun (WGS) entry which is preliminary data.</text>
</comment>
<evidence type="ECO:0000256" key="12">
    <source>
        <dbReference type="ARBA" id="ARBA00022741"/>
    </source>
</evidence>
<dbReference type="InterPro" id="IPR050408">
    <property type="entry name" value="HGPRT"/>
</dbReference>
<evidence type="ECO:0000313" key="18">
    <source>
        <dbReference type="EMBL" id="MBE5035264.1"/>
    </source>
</evidence>
<evidence type="ECO:0000256" key="7">
    <source>
        <dbReference type="ARBA" id="ARBA00022490"/>
    </source>
</evidence>
<gene>
    <name evidence="18" type="primary">hpt</name>
    <name evidence="18" type="ORF">INF20_03095</name>
</gene>
<organism evidence="18 19">
    <name type="scientific">Gallibacter intestinalis</name>
    <dbReference type="NCBI Taxonomy" id="2779356"/>
    <lineage>
        <taxon>Bacteria</taxon>
        <taxon>Bacillati</taxon>
        <taxon>Bacillota</taxon>
        <taxon>Clostridia</taxon>
        <taxon>Eubacteriales</taxon>
        <taxon>Eubacteriaceae</taxon>
        <taxon>Gallibacter</taxon>
    </lineage>
</organism>
<comment type="catalytic activity">
    <reaction evidence="14">
        <text>GMP + diphosphate = guanine + 5-phospho-alpha-D-ribose 1-diphosphate</text>
        <dbReference type="Rhea" id="RHEA:25424"/>
        <dbReference type="ChEBI" id="CHEBI:16235"/>
        <dbReference type="ChEBI" id="CHEBI:33019"/>
        <dbReference type="ChEBI" id="CHEBI:58017"/>
        <dbReference type="ChEBI" id="CHEBI:58115"/>
        <dbReference type="EC" id="2.4.2.8"/>
    </reaction>
    <physiologicalReaction direction="right-to-left" evidence="14">
        <dbReference type="Rhea" id="RHEA:25426"/>
    </physiologicalReaction>
</comment>
<dbReference type="PANTHER" id="PTHR43340">
    <property type="entry name" value="HYPOXANTHINE-GUANINE PHOSPHORIBOSYLTRANSFERASE"/>
    <property type="match status" value="1"/>
</dbReference>
<dbReference type="InterPro" id="IPR000836">
    <property type="entry name" value="PRTase_dom"/>
</dbReference>
<name>A0ABR9QWM3_9FIRM</name>
<evidence type="ECO:0000256" key="10">
    <source>
        <dbReference type="ARBA" id="ARBA00022723"/>
    </source>
</evidence>
<feature type="domain" description="Phosphoribosyltransferase" evidence="17">
    <location>
        <begin position="9"/>
        <end position="159"/>
    </location>
</feature>
<comment type="subcellular location">
    <subcellularLocation>
        <location evidence="3 16">Cytoplasm</location>
    </subcellularLocation>
</comment>
<keyword evidence="13 16" id="KW-0460">Magnesium</keyword>
<evidence type="ECO:0000256" key="16">
    <source>
        <dbReference type="RuleBase" id="RU364099"/>
    </source>
</evidence>
<evidence type="ECO:0000256" key="14">
    <source>
        <dbReference type="ARBA" id="ARBA00048811"/>
    </source>
</evidence>
<proteinExistence type="inferred from homology"/>
<evidence type="ECO:0000256" key="4">
    <source>
        <dbReference type="ARBA" id="ARBA00004669"/>
    </source>
</evidence>
<protein>
    <recommendedName>
        <fullName evidence="16">Hypoxanthine phosphoribosyltransferase</fullName>
        <ecNumber evidence="16">2.4.2.8</ecNumber>
    </recommendedName>
</protein>
<evidence type="ECO:0000256" key="3">
    <source>
        <dbReference type="ARBA" id="ARBA00004496"/>
    </source>
</evidence>
<dbReference type="GO" id="GO:0016757">
    <property type="term" value="F:glycosyltransferase activity"/>
    <property type="evidence" value="ECO:0007669"/>
    <property type="project" value="UniProtKB-KW"/>
</dbReference>
<evidence type="ECO:0000256" key="9">
    <source>
        <dbReference type="ARBA" id="ARBA00022679"/>
    </source>
</evidence>
<evidence type="ECO:0000313" key="19">
    <source>
        <dbReference type="Proteomes" id="UP001516588"/>
    </source>
</evidence>
<evidence type="ECO:0000256" key="1">
    <source>
        <dbReference type="ARBA" id="ARBA00001946"/>
    </source>
</evidence>
<comment type="cofactor">
    <cofactor evidence="1 16">
        <name>Mg(2+)</name>
        <dbReference type="ChEBI" id="CHEBI:18420"/>
    </cofactor>
</comment>
<comment type="function">
    <text evidence="2">Purine salvage pathway enzyme that catalyzes the transfer of the ribosyl-5-phosphate group from 5-phospho-alpha-D-ribose 1-diphosphate (PRPP) to the N9 position of the 6-oxopurines hypoxanthine and guanine to form the corresponding ribonucleotides IMP (inosine 5'-monophosphate) and GMP (guanosine 5'-monophosphate), with the release of PPi.</text>
</comment>
<evidence type="ECO:0000256" key="8">
    <source>
        <dbReference type="ARBA" id="ARBA00022676"/>
    </source>
</evidence>
<dbReference type="RefSeq" id="WP_226384930.1">
    <property type="nucleotide sequence ID" value="NZ_JADCKA010000003.1"/>
</dbReference>
<comment type="similarity">
    <text evidence="6 16">Belongs to the purine/pyrimidine phosphoribosyltransferase family.</text>
</comment>
<dbReference type="CDD" id="cd06223">
    <property type="entry name" value="PRTases_typeI"/>
    <property type="match status" value="1"/>
</dbReference>
<comment type="pathway">
    <text evidence="4 16">Purine metabolism; IMP biosynthesis via salvage pathway; IMP from hypoxanthine: step 1/1.</text>
</comment>
<evidence type="ECO:0000256" key="5">
    <source>
        <dbReference type="ARBA" id="ARBA00004676"/>
    </source>
</evidence>
<dbReference type="Proteomes" id="UP001516588">
    <property type="component" value="Unassembled WGS sequence"/>
</dbReference>
<keyword evidence="8 16" id="KW-0328">Glycosyltransferase</keyword>
<dbReference type="Pfam" id="PF00156">
    <property type="entry name" value="Pribosyltran"/>
    <property type="match status" value="1"/>
</dbReference>
<dbReference type="EMBL" id="JADCKA010000003">
    <property type="protein sequence ID" value="MBE5035264.1"/>
    <property type="molecule type" value="Genomic_DNA"/>
</dbReference>
<evidence type="ECO:0000259" key="17">
    <source>
        <dbReference type="Pfam" id="PF00156"/>
    </source>
</evidence>
<sequence length="173" mass="19163">MTGKVLISQEQIQAKADEIGKQITEDYSKLDEPLLLVGILRGSVPWMADLMKRIDIEDMTIDFMACSSYGASTKTSGTVKIMKDIEEDVMGKNVLIVEDIIDSGITLNYLKGYLKNRGAASVKICALLDKPTGRQTDVQGDYVGFTVGDVFIVGYGLDYNQKYRQLPYISCLD</sequence>
<keyword evidence="11 16" id="KW-0660">Purine salvage</keyword>
<dbReference type="PANTHER" id="PTHR43340:SF1">
    <property type="entry name" value="HYPOXANTHINE PHOSPHORIBOSYLTRANSFERASE"/>
    <property type="match status" value="1"/>
</dbReference>
<comment type="catalytic activity">
    <reaction evidence="15">
        <text>IMP + diphosphate = hypoxanthine + 5-phospho-alpha-D-ribose 1-diphosphate</text>
        <dbReference type="Rhea" id="RHEA:17973"/>
        <dbReference type="ChEBI" id="CHEBI:17368"/>
        <dbReference type="ChEBI" id="CHEBI:33019"/>
        <dbReference type="ChEBI" id="CHEBI:58017"/>
        <dbReference type="ChEBI" id="CHEBI:58053"/>
        <dbReference type="EC" id="2.4.2.8"/>
    </reaction>
    <physiologicalReaction direction="right-to-left" evidence="15">
        <dbReference type="Rhea" id="RHEA:17975"/>
    </physiologicalReaction>
</comment>
<accession>A0ABR9QWM3</accession>
<dbReference type="EC" id="2.4.2.8" evidence="16"/>
<evidence type="ECO:0000256" key="2">
    <source>
        <dbReference type="ARBA" id="ARBA00002049"/>
    </source>
</evidence>
<keyword evidence="12 16" id="KW-0547">Nucleotide-binding</keyword>
<keyword evidence="9 16" id="KW-0808">Transferase</keyword>
<comment type="pathway">
    <text evidence="5">Purine metabolism; GMP biosynthesis via salvage pathway; GMP from guanine: step 1/1.</text>
</comment>
<dbReference type="NCBIfam" id="TIGR01203">
    <property type="entry name" value="HGPRTase"/>
    <property type="match status" value="1"/>
</dbReference>
<dbReference type="InterPro" id="IPR005904">
    <property type="entry name" value="Hxn_phspho_trans"/>
</dbReference>
<evidence type="ECO:0000256" key="15">
    <source>
        <dbReference type="ARBA" id="ARBA00049402"/>
    </source>
</evidence>
<keyword evidence="10 16" id="KW-0479">Metal-binding</keyword>
<keyword evidence="19" id="KW-1185">Reference proteome</keyword>
<evidence type="ECO:0000256" key="13">
    <source>
        <dbReference type="ARBA" id="ARBA00022842"/>
    </source>
</evidence>